<evidence type="ECO:0000313" key="3">
    <source>
        <dbReference type="EMBL" id="KAK8723835.1"/>
    </source>
</evidence>
<dbReference type="InterPro" id="IPR036291">
    <property type="entry name" value="NAD(P)-bd_dom_sf"/>
</dbReference>
<dbReference type="Pfam" id="PF14833">
    <property type="entry name" value="NAD_binding_11"/>
    <property type="match status" value="1"/>
</dbReference>
<dbReference type="Gene3D" id="3.40.50.720">
    <property type="entry name" value="NAD(P)-binding Rossmann-like Domain"/>
    <property type="match status" value="1"/>
</dbReference>
<reference evidence="3" key="2">
    <citation type="submission" date="2024-01" db="EMBL/GenBank/DDBJ databases">
        <authorList>
            <person name="He J."/>
            <person name="Wang M."/>
            <person name="Zheng J."/>
            <person name="Liu Z."/>
        </authorList>
    </citation>
    <scope>NUCLEOTIDE SEQUENCE</scope>
    <source>
        <strain evidence="3">ZL_2023a</strain>
        <tissue evidence="3">Muscle</tissue>
    </source>
</reference>
<dbReference type="PANTHER" id="PTHR22981:SF84">
    <property type="entry name" value="3-HYDROXYISOBUTYRATE DEHYDROGENASE"/>
    <property type="match status" value="1"/>
</dbReference>
<dbReference type="EMBL" id="JARKIK010000088">
    <property type="protein sequence ID" value="KAK8723834.1"/>
    <property type="molecule type" value="Genomic_DNA"/>
</dbReference>
<dbReference type="SUPFAM" id="SSF51735">
    <property type="entry name" value="NAD(P)-binding Rossmann-fold domains"/>
    <property type="match status" value="1"/>
</dbReference>
<evidence type="ECO:0000259" key="2">
    <source>
        <dbReference type="Pfam" id="PF14833"/>
    </source>
</evidence>
<gene>
    <name evidence="3" type="ORF">OTU49_011568</name>
</gene>
<dbReference type="InterPro" id="IPR029154">
    <property type="entry name" value="HIBADH-like_NADP-bd"/>
</dbReference>
<dbReference type="GO" id="GO:0050661">
    <property type="term" value="F:NADP binding"/>
    <property type="evidence" value="ECO:0007669"/>
    <property type="project" value="InterPro"/>
</dbReference>
<dbReference type="GO" id="GO:0006574">
    <property type="term" value="P:L-valine catabolic process"/>
    <property type="evidence" value="ECO:0007669"/>
    <property type="project" value="TreeGrafter"/>
</dbReference>
<dbReference type="Pfam" id="PF03446">
    <property type="entry name" value="NAD_binding_2"/>
    <property type="match status" value="1"/>
</dbReference>
<feature type="domain" description="3-hydroxyisobutyrate dehydrogenase-like NAD-binding" evidence="2">
    <location>
        <begin position="194"/>
        <end position="305"/>
    </location>
</feature>
<accession>A0AAW0W4F3</accession>
<dbReference type="InterPro" id="IPR008927">
    <property type="entry name" value="6-PGluconate_DH-like_C_sf"/>
</dbReference>
<dbReference type="InterPro" id="IPR006115">
    <property type="entry name" value="6PGDH_NADP-bd"/>
</dbReference>
<dbReference type="EMBL" id="JARKIK010000088">
    <property type="protein sequence ID" value="KAK8723835.1"/>
    <property type="molecule type" value="Genomic_DNA"/>
</dbReference>
<keyword evidence="4" id="KW-1185">Reference proteome</keyword>
<protein>
    <recommendedName>
        <fullName evidence="5">3-hydroxyisobutyrate dehydrogenase</fullName>
    </recommendedName>
</protein>
<dbReference type="PANTHER" id="PTHR22981">
    <property type="entry name" value="3-HYDROXYISOBUTYRATE DEHYDROGENASE-RELATED"/>
    <property type="match status" value="1"/>
</dbReference>
<evidence type="ECO:0000259" key="1">
    <source>
        <dbReference type="Pfam" id="PF03446"/>
    </source>
</evidence>
<dbReference type="GO" id="GO:0005739">
    <property type="term" value="C:mitochondrion"/>
    <property type="evidence" value="ECO:0007669"/>
    <property type="project" value="TreeGrafter"/>
</dbReference>
<feature type="domain" description="6-phosphogluconate dehydrogenase NADP-binding" evidence="1">
    <location>
        <begin position="32"/>
        <end position="191"/>
    </location>
</feature>
<sequence>MFRVLGVKVGATARLLSWVPQRGLTTASKTTTVGLVGCGNVGNALSQNLTRSGFQVVAACDTDPGRLALLPPGVTHCTTPRLVTQAADVIITALPKPANVSDAAEGADGILAGLTEGKVWIDHSTTDSGQTKRYSVEAQKAGAHVLEAPITGGLEALKKGQMVVHIGGEKTVSDAMEPLLKASYSEVFYVGEIGSAMLVKVVSNMLACVHAIAMGEVLLLAKRANLDLKTFWEGIRLSAGNSFVWETGPPLIFQGSYHPGFTMALQNKDLQLGYDMARKYKVPMEINHTALAIYWRTQYQFGEEAGCYSPPRTHELALGETLSIPGFENWSYNNEVFKGSLVVSHEGIKKKSS</sequence>
<comment type="caution">
    <text evidence="3">The sequence shown here is derived from an EMBL/GenBank/DDBJ whole genome shotgun (WGS) entry which is preliminary data.</text>
</comment>
<dbReference type="GO" id="GO:0051287">
    <property type="term" value="F:NAD binding"/>
    <property type="evidence" value="ECO:0007669"/>
    <property type="project" value="InterPro"/>
</dbReference>
<dbReference type="InterPro" id="IPR013328">
    <property type="entry name" value="6PGD_dom2"/>
</dbReference>
<organism evidence="3 4">
    <name type="scientific">Cherax quadricarinatus</name>
    <name type="common">Australian red claw crayfish</name>
    <dbReference type="NCBI Taxonomy" id="27406"/>
    <lineage>
        <taxon>Eukaryota</taxon>
        <taxon>Metazoa</taxon>
        <taxon>Ecdysozoa</taxon>
        <taxon>Arthropoda</taxon>
        <taxon>Crustacea</taxon>
        <taxon>Multicrustacea</taxon>
        <taxon>Malacostraca</taxon>
        <taxon>Eumalacostraca</taxon>
        <taxon>Eucarida</taxon>
        <taxon>Decapoda</taxon>
        <taxon>Pleocyemata</taxon>
        <taxon>Astacidea</taxon>
        <taxon>Parastacoidea</taxon>
        <taxon>Parastacidae</taxon>
        <taxon>Cherax</taxon>
    </lineage>
</organism>
<dbReference type="SUPFAM" id="SSF48179">
    <property type="entry name" value="6-phosphogluconate dehydrogenase C-terminal domain-like"/>
    <property type="match status" value="1"/>
</dbReference>
<name>A0AAW0W4F3_CHEQU</name>
<dbReference type="GO" id="GO:0008442">
    <property type="term" value="F:3-hydroxyisobutyrate dehydrogenase activity"/>
    <property type="evidence" value="ECO:0007669"/>
    <property type="project" value="TreeGrafter"/>
</dbReference>
<evidence type="ECO:0008006" key="5">
    <source>
        <dbReference type="Google" id="ProtNLM"/>
    </source>
</evidence>
<reference evidence="3 4" key="1">
    <citation type="journal article" date="2024" name="BMC Genomics">
        <title>Genome assembly of redclaw crayfish (Cherax quadricarinatus) provides insights into its immune adaptation and hypoxia tolerance.</title>
        <authorList>
            <person name="Liu Z."/>
            <person name="Zheng J."/>
            <person name="Li H."/>
            <person name="Fang K."/>
            <person name="Wang S."/>
            <person name="He J."/>
            <person name="Zhou D."/>
            <person name="Weng S."/>
            <person name="Chi M."/>
            <person name="Gu Z."/>
            <person name="He J."/>
            <person name="Li F."/>
            <person name="Wang M."/>
        </authorList>
    </citation>
    <scope>NUCLEOTIDE SEQUENCE [LARGE SCALE GENOMIC DNA]</scope>
    <source>
        <strain evidence="3">ZL_2023a</strain>
    </source>
</reference>
<dbReference type="Proteomes" id="UP001445076">
    <property type="component" value="Unassembled WGS sequence"/>
</dbReference>
<dbReference type="AlphaFoldDB" id="A0AAW0W4F3"/>
<dbReference type="Gene3D" id="1.10.1040.10">
    <property type="entry name" value="N-(1-d-carboxylethyl)-l-norvaline Dehydrogenase, domain 2"/>
    <property type="match status" value="1"/>
</dbReference>
<evidence type="ECO:0000313" key="4">
    <source>
        <dbReference type="Proteomes" id="UP001445076"/>
    </source>
</evidence>
<proteinExistence type="predicted"/>